<comment type="caution">
    <text evidence="1">The sequence shown here is derived from an EMBL/GenBank/DDBJ whole genome shotgun (WGS) entry which is preliminary data.</text>
</comment>
<evidence type="ECO:0000313" key="2">
    <source>
        <dbReference type="Proteomes" id="UP001489719"/>
    </source>
</evidence>
<reference evidence="2" key="1">
    <citation type="journal article" date="2024" name="Front. Bioeng. Biotechnol.">
        <title>Genome-scale model development and genomic sequencing of the oleaginous clade Lipomyces.</title>
        <authorList>
            <person name="Czajka J.J."/>
            <person name="Han Y."/>
            <person name="Kim J."/>
            <person name="Mondo S.J."/>
            <person name="Hofstad B.A."/>
            <person name="Robles A."/>
            <person name="Haridas S."/>
            <person name="Riley R."/>
            <person name="LaButti K."/>
            <person name="Pangilinan J."/>
            <person name="Andreopoulos W."/>
            <person name="Lipzen A."/>
            <person name="Yan J."/>
            <person name="Wang M."/>
            <person name="Ng V."/>
            <person name="Grigoriev I.V."/>
            <person name="Spatafora J.W."/>
            <person name="Magnuson J.K."/>
            <person name="Baker S.E."/>
            <person name="Pomraning K.R."/>
        </authorList>
    </citation>
    <scope>NUCLEOTIDE SEQUENCE [LARGE SCALE GENOMIC DNA]</scope>
    <source>
        <strain evidence="2">CBS 10300</strain>
    </source>
</reference>
<dbReference type="Proteomes" id="UP001489719">
    <property type="component" value="Unassembled WGS sequence"/>
</dbReference>
<accession>A0ACC3TXR9</accession>
<evidence type="ECO:0000313" key="1">
    <source>
        <dbReference type="EMBL" id="KAK9325611.1"/>
    </source>
</evidence>
<sequence>MTAEKPEAILPASGANSETRLVKADNPDEATARLYFQLVLARRESEGSRDEMDNTEASPISSAARELCPIGLLYYVVQNHTWNRPDQFSRQPVKTVKKTLSESNTAYCSNPNLDSDAERRQKHPLILRRDQYSIAHPYCPYSNSHGEAKSNPFRLERLSTFDCPGFRRYYKNRSSDSIGQSPHIVINVSGNVSLYGNPAL</sequence>
<dbReference type="EMBL" id="MU970039">
    <property type="protein sequence ID" value="KAK9325611.1"/>
    <property type="molecule type" value="Genomic_DNA"/>
</dbReference>
<name>A0ACC3TXR9_9ASCO</name>
<keyword evidence="2" id="KW-1185">Reference proteome</keyword>
<gene>
    <name evidence="1" type="ORF">V1517DRAFT_305035</name>
</gene>
<protein>
    <submittedName>
        <fullName evidence="1">Uncharacterized protein</fullName>
    </submittedName>
</protein>
<organism evidence="1 2">
    <name type="scientific">Lipomyces orientalis</name>
    <dbReference type="NCBI Taxonomy" id="1233043"/>
    <lineage>
        <taxon>Eukaryota</taxon>
        <taxon>Fungi</taxon>
        <taxon>Dikarya</taxon>
        <taxon>Ascomycota</taxon>
        <taxon>Saccharomycotina</taxon>
        <taxon>Lipomycetes</taxon>
        <taxon>Lipomycetales</taxon>
        <taxon>Lipomycetaceae</taxon>
        <taxon>Lipomyces</taxon>
    </lineage>
</organism>
<proteinExistence type="predicted"/>